<comment type="catalytic activity">
    <reaction evidence="6 7">
        <text>diphosphate + H2O = 2 phosphate + H(+)</text>
        <dbReference type="Rhea" id="RHEA:24576"/>
        <dbReference type="ChEBI" id="CHEBI:15377"/>
        <dbReference type="ChEBI" id="CHEBI:15378"/>
        <dbReference type="ChEBI" id="CHEBI:33019"/>
        <dbReference type="ChEBI" id="CHEBI:43474"/>
        <dbReference type="EC" id="3.6.1.1"/>
    </reaction>
</comment>
<feature type="binding site" evidence="7">
    <location>
        <position position="71"/>
    </location>
    <ligand>
        <name>Mg(2+)</name>
        <dbReference type="ChEBI" id="CHEBI:18420"/>
        <label>1</label>
    </ligand>
</feature>
<gene>
    <name evidence="7" type="primary">ppa</name>
    <name evidence="8" type="ORF">IAA66_06030</name>
</gene>
<dbReference type="AlphaFoldDB" id="A0A9D0YWG9"/>
<dbReference type="InterPro" id="IPR036649">
    <property type="entry name" value="Pyrophosphatase_sf"/>
</dbReference>
<name>A0A9D0YWG9_9FIRM</name>
<comment type="similarity">
    <text evidence="7">Belongs to the PPase family.</text>
</comment>
<dbReference type="Proteomes" id="UP000886819">
    <property type="component" value="Unassembled WGS sequence"/>
</dbReference>
<evidence type="ECO:0000256" key="3">
    <source>
        <dbReference type="ARBA" id="ARBA00022723"/>
    </source>
</evidence>
<feature type="binding site" evidence="7">
    <location>
        <position position="71"/>
    </location>
    <ligand>
        <name>Mg(2+)</name>
        <dbReference type="ChEBI" id="CHEBI:18420"/>
        <label>2</label>
    </ligand>
</feature>
<dbReference type="FunFam" id="3.90.80.10:FF:000003">
    <property type="entry name" value="Inorganic pyrophosphatase"/>
    <property type="match status" value="1"/>
</dbReference>
<evidence type="ECO:0000256" key="4">
    <source>
        <dbReference type="ARBA" id="ARBA00022801"/>
    </source>
</evidence>
<protein>
    <recommendedName>
        <fullName evidence="7">Inorganic pyrophosphatase</fullName>
        <ecNumber evidence="7">3.6.1.1</ecNumber>
    </recommendedName>
    <alternativeName>
        <fullName evidence="7">Pyrophosphate phospho-hydrolase</fullName>
        <shortName evidence="7">PPase</shortName>
    </alternativeName>
</protein>
<feature type="binding site" evidence="7">
    <location>
        <position position="30"/>
    </location>
    <ligand>
        <name>substrate</name>
    </ligand>
</feature>
<keyword evidence="3 7" id="KW-0479">Metal-binding</keyword>
<proteinExistence type="inferred from homology"/>
<evidence type="ECO:0000256" key="7">
    <source>
        <dbReference type="HAMAP-Rule" id="MF_00209"/>
    </source>
</evidence>
<feature type="binding site" evidence="7">
    <location>
        <position position="56"/>
    </location>
    <ligand>
        <name>substrate</name>
    </ligand>
</feature>
<evidence type="ECO:0000313" key="9">
    <source>
        <dbReference type="Proteomes" id="UP000886819"/>
    </source>
</evidence>
<organism evidence="8 9">
    <name type="scientific">Candidatus Avichristensenella intestinipullorum</name>
    <dbReference type="NCBI Taxonomy" id="2840693"/>
    <lineage>
        <taxon>Bacteria</taxon>
        <taxon>Bacillati</taxon>
        <taxon>Bacillota</taxon>
        <taxon>Clostridia</taxon>
        <taxon>Candidatus Avichristensenella</taxon>
    </lineage>
</organism>
<dbReference type="HAMAP" id="MF_00209">
    <property type="entry name" value="Inorganic_PPase"/>
    <property type="match status" value="1"/>
</dbReference>
<accession>A0A9D0YWG9</accession>
<comment type="function">
    <text evidence="7">Catalyzes the hydrolysis of inorganic pyrophosphate (PPi) forming two phosphate ions.</text>
</comment>
<dbReference type="EMBL" id="DVFI01000092">
    <property type="protein sequence ID" value="HIQ63130.1"/>
    <property type="molecule type" value="Genomic_DNA"/>
</dbReference>
<dbReference type="GO" id="GO:0006796">
    <property type="term" value="P:phosphate-containing compound metabolic process"/>
    <property type="evidence" value="ECO:0007669"/>
    <property type="project" value="InterPro"/>
</dbReference>
<comment type="subcellular location">
    <subcellularLocation>
        <location evidence="7">Cytoplasm</location>
    </subcellularLocation>
</comment>
<comment type="cofactor">
    <cofactor evidence="1 7">
        <name>Mg(2+)</name>
        <dbReference type="ChEBI" id="CHEBI:18420"/>
    </cofactor>
</comment>
<dbReference type="GO" id="GO:0005737">
    <property type="term" value="C:cytoplasm"/>
    <property type="evidence" value="ECO:0007669"/>
    <property type="project" value="UniProtKB-SubCell"/>
</dbReference>
<dbReference type="CDD" id="cd00412">
    <property type="entry name" value="pyrophosphatase"/>
    <property type="match status" value="1"/>
</dbReference>
<dbReference type="InterPro" id="IPR008162">
    <property type="entry name" value="Pyrophosphatase"/>
</dbReference>
<keyword evidence="5 7" id="KW-0460">Magnesium</keyword>
<keyword evidence="2 7" id="KW-0963">Cytoplasm</keyword>
<feature type="binding site" evidence="7">
    <location>
        <position position="66"/>
    </location>
    <ligand>
        <name>Mg(2+)</name>
        <dbReference type="ChEBI" id="CHEBI:18420"/>
        <label>1</label>
    </ligand>
</feature>
<evidence type="ECO:0000256" key="2">
    <source>
        <dbReference type="ARBA" id="ARBA00022490"/>
    </source>
</evidence>
<feature type="binding site" evidence="7">
    <location>
        <position position="44"/>
    </location>
    <ligand>
        <name>substrate</name>
    </ligand>
</feature>
<dbReference type="PANTHER" id="PTHR10286">
    <property type="entry name" value="INORGANIC PYROPHOSPHATASE"/>
    <property type="match status" value="1"/>
</dbReference>
<comment type="subunit">
    <text evidence="7">Homohexamer.</text>
</comment>
<reference evidence="8" key="1">
    <citation type="submission" date="2020-10" db="EMBL/GenBank/DDBJ databases">
        <authorList>
            <person name="Gilroy R."/>
        </authorList>
    </citation>
    <scope>NUCLEOTIDE SEQUENCE</scope>
    <source>
        <strain evidence="8">ChiHile30-977</strain>
    </source>
</reference>
<evidence type="ECO:0000256" key="6">
    <source>
        <dbReference type="ARBA" id="ARBA00047820"/>
    </source>
</evidence>
<keyword evidence="4 7" id="KW-0378">Hydrolase</keyword>
<feature type="binding site" evidence="7">
    <location>
        <position position="140"/>
    </location>
    <ligand>
        <name>substrate</name>
    </ligand>
</feature>
<dbReference type="GO" id="GO:0004427">
    <property type="term" value="F:inorganic diphosphate phosphatase activity"/>
    <property type="evidence" value="ECO:0007669"/>
    <property type="project" value="UniProtKB-UniRule"/>
</dbReference>
<dbReference type="SUPFAM" id="SSF50324">
    <property type="entry name" value="Inorganic pyrophosphatase"/>
    <property type="match status" value="1"/>
</dbReference>
<comment type="caution">
    <text evidence="8">The sequence shown here is derived from an EMBL/GenBank/DDBJ whole genome shotgun (WGS) entry which is preliminary data.</text>
</comment>
<feature type="binding site" evidence="7">
    <location>
        <position position="103"/>
    </location>
    <ligand>
        <name>Mg(2+)</name>
        <dbReference type="ChEBI" id="CHEBI:18420"/>
        <label>1</label>
    </ligand>
</feature>
<evidence type="ECO:0000313" key="8">
    <source>
        <dbReference type="EMBL" id="HIQ63130.1"/>
    </source>
</evidence>
<reference evidence="8" key="2">
    <citation type="journal article" date="2021" name="PeerJ">
        <title>Extensive microbial diversity within the chicken gut microbiome revealed by metagenomics and culture.</title>
        <authorList>
            <person name="Gilroy R."/>
            <person name="Ravi A."/>
            <person name="Getino M."/>
            <person name="Pursley I."/>
            <person name="Horton D.L."/>
            <person name="Alikhan N.F."/>
            <person name="Baker D."/>
            <person name="Gharbi K."/>
            <person name="Hall N."/>
            <person name="Watson M."/>
            <person name="Adriaenssens E.M."/>
            <person name="Foster-Nyarko E."/>
            <person name="Jarju S."/>
            <person name="Secka A."/>
            <person name="Antonio M."/>
            <person name="Oren A."/>
            <person name="Chaudhuri R.R."/>
            <person name="La Ragione R."/>
            <person name="Hildebrand F."/>
            <person name="Pallen M.J."/>
        </authorList>
    </citation>
    <scope>NUCLEOTIDE SEQUENCE</scope>
    <source>
        <strain evidence="8">ChiHile30-977</strain>
    </source>
</reference>
<evidence type="ECO:0000256" key="1">
    <source>
        <dbReference type="ARBA" id="ARBA00001946"/>
    </source>
</evidence>
<dbReference type="Gene3D" id="3.90.80.10">
    <property type="entry name" value="Inorganic pyrophosphatase"/>
    <property type="match status" value="1"/>
</dbReference>
<dbReference type="GO" id="GO:0000287">
    <property type="term" value="F:magnesium ion binding"/>
    <property type="evidence" value="ECO:0007669"/>
    <property type="project" value="UniProtKB-UniRule"/>
</dbReference>
<dbReference type="Pfam" id="PF00719">
    <property type="entry name" value="Pyrophosphatase"/>
    <property type="match status" value="1"/>
</dbReference>
<evidence type="ECO:0000256" key="5">
    <source>
        <dbReference type="ARBA" id="ARBA00022842"/>
    </source>
</evidence>
<dbReference type="EC" id="3.6.1.1" evidence="7"/>
<sequence>MNIWHNISPERIRPDTFTAVVEISKGDKNKYELDKETGLLRLDRVLYTSTHYPANYGFIPRTYADDADPLDVLVLCQEAILPMTLVECRPIGVMRMVDNASRDEKIIAVPIHDPSMEEYQDIDELPLHTVEEMQHFFEVYKTLENKVTVVRSFGSADEAQRLIARSIRAYDELFVQPSEPDPAEN</sequence>